<accession>A0A0J7KZQ0</accession>
<dbReference type="AlphaFoldDB" id="A0A0J7KZQ0"/>
<organism evidence="3 4">
    <name type="scientific">Lasius niger</name>
    <name type="common">Black garden ant</name>
    <dbReference type="NCBI Taxonomy" id="67767"/>
    <lineage>
        <taxon>Eukaryota</taxon>
        <taxon>Metazoa</taxon>
        <taxon>Ecdysozoa</taxon>
        <taxon>Arthropoda</taxon>
        <taxon>Hexapoda</taxon>
        <taxon>Insecta</taxon>
        <taxon>Pterygota</taxon>
        <taxon>Neoptera</taxon>
        <taxon>Endopterygota</taxon>
        <taxon>Hymenoptera</taxon>
        <taxon>Apocrita</taxon>
        <taxon>Aculeata</taxon>
        <taxon>Formicoidea</taxon>
        <taxon>Formicidae</taxon>
        <taxon>Formicinae</taxon>
        <taxon>Lasius</taxon>
        <taxon>Lasius</taxon>
    </lineage>
</organism>
<dbReference type="OrthoDB" id="413402at2759"/>
<reference evidence="3 4" key="1">
    <citation type="submission" date="2015-04" db="EMBL/GenBank/DDBJ databases">
        <title>Lasius niger genome sequencing.</title>
        <authorList>
            <person name="Konorov E.A."/>
            <person name="Nikitin M.A."/>
            <person name="Kirill M.V."/>
            <person name="Chang P."/>
        </authorList>
    </citation>
    <scope>NUCLEOTIDE SEQUENCE [LARGE SCALE GENOMIC DNA]</scope>
    <source>
        <tissue evidence="3">Whole</tissue>
    </source>
</reference>
<dbReference type="Pfam" id="PF10223">
    <property type="entry name" value="Menorin_N"/>
    <property type="match status" value="1"/>
</dbReference>
<evidence type="ECO:0000313" key="4">
    <source>
        <dbReference type="Proteomes" id="UP000036403"/>
    </source>
</evidence>
<name>A0A0J7KZQ0_LASNI</name>
<evidence type="ECO:0000256" key="1">
    <source>
        <dbReference type="ARBA" id="ARBA00044953"/>
    </source>
</evidence>
<dbReference type="EMBL" id="LBMM01001726">
    <property type="protein sequence ID" value="KMQ95841.1"/>
    <property type="molecule type" value="Genomic_DNA"/>
</dbReference>
<dbReference type="InterPro" id="IPR019356">
    <property type="entry name" value="Menorin_dom"/>
</dbReference>
<dbReference type="STRING" id="67767.A0A0J7KZQ0"/>
<evidence type="ECO:0000313" key="3">
    <source>
        <dbReference type="EMBL" id="KMQ95841.1"/>
    </source>
</evidence>
<gene>
    <name evidence="3" type="ORF">RF55_3918</name>
</gene>
<protein>
    <submittedName>
        <fullName evidence="3">Fam151b protein</fullName>
    </submittedName>
</protein>
<proteinExistence type="inferred from homology"/>
<keyword evidence="4" id="KW-1185">Reference proteome</keyword>
<dbReference type="PANTHER" id="PTHR21184:SF6">
    <property type="entry name" value="CONSERVED PLASMA MEMBRANE PROTEIN"/>
    <property type="match status" value="1"/>
</dbReference>
<feature type="domain" description="Menorin-like" evidence="2">
    <location>
        <begin position="76"/>
        <end position="321"/>
    </location>
</feature>
<dbReference type="PaxDb" id="67767-A0A0J7KZQ0"/>
<dbReference type="PANTHER" id="PTHR21184">
    <property type="entry name" value="MENORIN (DENDRITIC BRANCHING PROTEIN)"/>
    <property type="match status" value="1"/>
</dbReference>
<comment type="caution">
    <text evidence="3">The sequence shown here is derived from an EMBL/GenBank/DDBJ whole genome shotgun (WGS) entry which is preliminary data.</text>
</comment>
<evidence type="ECO:0000259" key="2">
    <source>
        <dbReference type="Pfam" id="PF10223"/>
    </source>
</evidence>
<comment type="similarity">
    <text evidence="1">Belongs to the menorin family.</text>
</comment>
<dbReference type="Proteomes" id="UP000036403">
    <property type="component" value="Unassembled WGS sequence"/>
</dbReference>
<sequence length="354" mass="38070">MKRACRILGHGSRGLGNTDGEKVKSVADANAKRDLMKYSLVASCVSEAAMCNNNNASSSSHVSPDPNKFFPAVNGNLTKIVWAHAVNSVAELDKALSSEDIMMLEADVVVGKLNSSNQTDIPIMAHPPAVESDLSLENFLDLNIQSNKTKGIKLDFKSNQAFEISKPILAKLRANLTFPVFLNADILPGPVNATTTPLNAKDFLKGANETLPESILSVGWTTRYGKEFNITEGRYSTKQIQTMLDALKENKVTQPVTYPVRAGLAANDIDAIKTLLNTTSLKSATLTIWSSEGDSVDVAKLSKLITEVGVNKVYVDVPEDLKSKLNLSAASTMSPAAMMNLGVSMALLVLARML</sequence>
<dbReference type="GO" id="GO:0005615">
    <property type="term" value="C:extracellular space"/>
    <property type="evidence" value="ECO:0007669"/>
    <property type="project" value="TreeGrafter"/>
</dbReference>